<gene>
    <name evidence="2" type="ORF">SAMN05421504_105317</name>
</gene>
<dbReference type="GO" id="GO:0016740">
    <property type="term" value="F:transferase activity"/>
    <property type="evidence" value="ECO:0007669"/>
    <property type="project" value="UniProtKB-KW"/>
</dbReference>
<dbReference type="Proteomes" id="UP000199515">
    <property type="component" value="Unassembled WGS sequence"/>
</dbReference>
<dbReference type="EMBL" id="FNON01000005">
    <property type="protein sequence ID" value="SDY36904.1"/>
    <property type="molecule type" value="Genomic_DNA"/>
</dbReference>
<sequence>MPDKISIVVLAKNEERCIARCLASITGHDFEILVVDTGSADETTTIAENHPDARLVHFPWSDSFGAARNFAIDHVSTGWIVFLDADEWLSERAAEELKTRLSAWSGASNLARLVLTPTIFDVDRGVAEEGVPRVFHAESSIRYRGPVHEYPVVEGEDDVRVELARLGVEFQHDGYHPEVARAKDKLHRNLRLLDLARAHDPDNPRWWYYTLRDGLPVFDRDQIVSLCETLRDLPSDSRRTGELLSTAELYRLALGTACQGLAALRDWRTLDRYCAELDRLGSPDGTYFRLMAELHNGVLTTRDLLGAVRLRGDEKLVATSAVDPAGRHLDALIVALLARLRGEPEAERYRALCEPWTDVFFDGGRERSPVAR</sequence>
<dbReference type="OrthoDB" id="9806525at2"/>
<accession>A0A1H3JCG9</accession>
<dbReference type="RefSeq" id="WP_091292491.1">
    <property type="nucleotide sequence ID" value="NZ_FNON01000005.1"/>
</dbReference>
<reference evidence="2 3" key="1">
    <citation type="submission" date="2016-10" db="EMBL/GenBank/DDBJ databases">
        <authorList>
            <person name="de Groot N.N."/>
        </authorList>
    </citation>
    <scope>NUCLEOTIDE SEQUENCE [LARGE SCALE GENOMIC DNA]</scope>
    <source>
        <strain evidence="2 3">CPCC 202699</strain>
    </source>
</reference>
<protein>
    <submittedName>
        <fullName evidence="2">Glycosyl transferase family 2</fullName>
    </submittedName>
</protein>
<evidence type="ECO:0000259" key="1">
    <source>
        <dbReference type="Pfam" id="PF00535"/>
    </source>
</evidence>
<dbReference type="InterPro" id="IPR001173">
    <property type="entry name" value="Glyco_trans_2-like"/>
</dbReference>
<dbReference type="AlphaFoldDB" id="A0A1H3JCG9"/>
<dbReference type="STRING" id="589385.SAMN05421504_105317"/>
<dbReference type="PANTHER" id="PTHR43630:SF2">
    <property type="entry name" value="GLYCOSYLTRANSFERASE"/>
    <property type="match status" value="1"/>
</dbReference>
<keyword evidence="3" id="KW-1185">Reference proteome</keyword>
<evidence type="ECO:0000313" key="2">
    <source>
        <dbReference type="EMBL" id="SDY36904.1"/>
    </source>
</evidence>
<dbReference type="CDD" id="cd02511">
    <property type="entry name" value="Beta4Glucosyltransferase"/>
    <property type="match status" value="1"/>
</dbReference>
<dbReference type="SUPFAM" id="SSF53448">
    <property type="entry name" value="Nucleotide-diphospho-sugar transferases"/>
    <property type="match status" value="1"/>
</dbReference>
<proteinExistence type="predicted"/>
<dbReference type="InterPro" id="IPR029044">
    <property type="entry name" value="Nucleotide-diphossugar_trans"/>
</dbReference>
<organism evidence="2 3">
    <name type="scientific">Amycolatopsis xylanica</name>
    <dbReference type="NCBI Taxonomy" id="589385"/>
    <lineage>
        <taxon>Bacteria</taxon>
        <taxon>Bacillati</taxon>
        <taxon>Actinomycetota</taxon>
        <taxon>Actinomycetes</taxon>
        <taxon>Pseudonocardiales</taxon>
        <taxon>Pseudonocardiaceae</taxon>
        <taxon>Amycolatopsis</taxon>
    </lineage>
</organism>
<feature type="domain" description="Glycosyltransferase 2-like" evidence="1">
    <location>
        <begin position="6"/>
        <end position="100"/>
    </location>
</feature>
<dbReference type="Pfam" id="PF00535">
    <property type="entry name" value="Glycos_transf_2"/>
    <property type="match status" value="1"/>
</dbReference>
<dbReference type="Gene3D" id="3.90.550.10">
    <property type="entry name" value="Spore Coat Polysaccharide Biosynthesis Protein SpsA, Chain A"/>
    <property type="match status" value="1"/>
</dbReference>
<keyword evidence="2" id="KW-0808">Transferase</keyword>
<dbReference type="PANTHER" id="PTHR43630">
    <property type="entry name" value="POLY-BETA-1,6-N-ACETYL-D-GLUCOSAMINE SYNTHASE"/>
    <property type="match status" value="1"/>
</dbReference>
<name>A0A1H3JCG9_9PSEU</name>
<evidence type="ECO:0000313" key="3">
    <source>
        <dbReference type="Proteomes" id="UP000199515"/>
    </source>
</evidence>